<dbReference type="SMART" id="SM00382">
    <property type="entry name" value="AAA"/>
    <property type="match status" value="1"/>
</dbReference>
<keyword evidence="3" id="KW-1185">Reference proteome</keyword>
<dbReference type="EMBL" id="CP021109">
    <property type="protein sequence ID" value="ARP88619.1"/>
    <property type="molecule type" value="Genomic_DNA"/>
</dbReference>
<name>A0A1W6Z690_9BORD</name>
<evidence type="ECO:0000313" key="3">
    <source>
        <dbReference type="Proteomes" id="UP000194139"/>
    </source>
</evidence>
<dbReference type="InterPro" id="IPR003593">
    <property type="entry name" value="AAA+_ATPase"/>
</dbReference>
<protein>
    <submittedName>
        <fullName evidence="2">DNA replication protein DnaC</fullName>
    </submittedName>
</protein>
<reference evidence="2 3" key="1">
    <citation type="submission" date="2017-05" db="EMBL/GenBank/DDBJ databases">
        <title>Complete and WGS of Bordetella genogroups.</title>
        <authorList>
            <person name="Spilker T."/>
            <person name="LiPuma J."/>
        </authorList>
    </citation>
    <scope>NUCLEOTIDE SEQUENCE [LARGE SCALE GENOMIC DNA]</scope>
    <source>
        <strain evidence="2 3">AU17164</strain>
    </source>
</reference>
<accession>A0A1W6Z690</accession>
<dbReference type="PANTHER" id="PTHR30050">
    <property type="entry name" value="CHROMOSOMAL REPLICATION INITIATOR PROTEIN DNAA"/>
    <property type="match status" value="1"/>
</dbReference>
<dbReference type="InterPro" id="IPR027417">
    <property type="entry name" value="P-loop_NTPase"/>
</dbReference>
<dbReference type="Pfam" id="PF01695">
    <property type="entry name" value="IstB_IS21"/>
    <property type="match status" value="1"/>
</dbReference>
<dbReference type="SUPFAM" id="SSF52540">
    <property type="entry name" value="P-loop containing nucleoside triphosphate hydrolases"/>
    <property type="match status" value="1"/>
</dbReference>
<dbReference type="GO" id="GO:0005524">
    <property type="term" value="F:ATP binding"/>
    <property type="evidence" value="ECO:0007669"/>
    <property type="project" value="InterPro"/>
</dbReference>
<dbReference type="AlphaFoldDB" id="A0A1W6Z690"/>
<gene>
    <name evidence="2" type="ORF">CAL13_08780</name>
</gene>
<sequence length="251" mass="28026">MALSKFVKVPGTCEEHGNYEGIVFRGQGPFCPTCVENQRKEDEAKRKEELYREWAERKAAILLGRAAIPPRFADRRLDNFAPHAEGPAAALAIAKQFVAEFDQCLETGRSLIFCGGVGSGKTHLSVGICHGVIALGRMAVFTSVLTAIRSIKETYRKGSETTEAQAIERLIEPDLLVLDEVGVQFGSETEKMYLFEVINGRYEQLRPTIVISNLAKDALTEYLGERVVDRLREGGGRMVIFDWPSYRRIAR</sequence>
<dbReference type="PANTHER" id="PTHR30050:SF4">
    <property type="entry name" value="ATP-BINDING PROTEIN RV3427C IN INSERTION SEQUENCE-RELATED"/>
    <property type="match status" value="1"/>
</dbReference>
<evidence type="ECO:0000259" key="1">
    <source>
        <dbReference type="SMART" id="SM00382"/>
    </source>
</evidence>
<dbReference type="InterPro" id="IPR002611">
    <property type="entry name" value="IstB_ATP-bd"/>
</dbReference>
<dbReference type="Proteomes" id="UP000194139">
    <property type="component" value="Chromosome"/>
</dbReference>
<dbReference type="GO" id="GO:0006260">
    <property type="term" value="P:DNA replication"/>
    <property type="evidence" value="ECO:0007669"/>
    <property type="project" value="TreeGrafter"/>
</dbReference>
<dbReference type="Gene3D" id="3.40.50.300">
    <property type="entry name" value="P-loop containing nucleotide triphosphate hydrolases"/>
    <property type="match status" value="1"/>
</dbReference>
<organism evidence="2 3">
    <name type="scientific">Bordetella genomosp. 9</name>
    <dbReference type="NCBI Taxonomy" id="1416803"/>
    <lineage>
        <taxon>Bacteria</taxon>
        <taxon>Pseudomonadati</taxon>
        <taxon>Pseudomonadota</taxon>
        <taxon>Betaproteobacteria</taxon>
        <taxon>Burkholderiales</taxon>
        <taxon>Alcaligenaceae</taxon>
        <taxon>Bordetella</taxon>
    </lineage>
</organism>
<feature type="domain" description="AAA+ ATPase" evidence="1">
    <location>
        <begin position="107"/>
        <end position="233"/>
    </location>
</feature>
<proteinExistence type="predicted"/>
<evidence type="ECO:0000313" key="2">
    <source>
        <dbReference type="EMBL" id="ARP88619.1"/>
    </source>
</evidence>